<feature type="region of interest" description="Disordered" evidence="1">
    <location>
        <begin position="141"/>
        <end position="183"/>
    </location>
</feature>
<comment type="caution">
    <text evidence="2">The sequence shown here is derived from an EMBL/GenBank/DDBJ whole genome shotgun (WGS) entry which is preliminary data.</text>
</comment>
<dbReference type="OrthoDB" id="10626604at2759"/>
<reference evidence="2" key="1">
    <citation type="submission" date="2022-10" db="EMBL/GenBank/DDBJ databases">
        <title>Tapping the CABI collections for fungal endophytes: first genome assemblies for Collariella, Neodidymelliopsis, Ascochyta clinopodiicola, Didymella pomorum, Didymosphaeria variabile, Neocosmospora piperis and Neocucurbitaria cava.</title>
        <authorList>
            <person name="Hill R."/>
        </authorList>
    </citation>
    <scope>NUCLEOTIDE SEQUENCE</scope>
    <source>
        <strain evidence="2">IMI 355091</strain>
    </source>
</reference>
<sequence length="245" mass="27944">MSLEASPAQQVHIERHHRAIELLNRKLALIPKRILPMGDYPSIHQFYEQADSLHIPDIPPEYQLLFLLKHYNTIVAAGGLALKQDVRAGIIDLDVAKAVCFWRLDRVRTLDRLIGASPDPNVYCNAEAQEFAEALRPTQRFSKECPPCPSPPTSSGTRSRTQRASLGATVEEKKEREVSKKRKAEDDTLLLAMDNVQVKDVPSYLTDELFERERVQLLMRESDEDIKPSPHPDEEKDRGWRPALF</sequence>
<gene>
    <name evidence="2" type="ORF">N0V91_005987</name>
</gene>
<evidence type="ECO:0000313" key="2">
    <source>
        <dbReference type="EMBL" id="KAJ4404293.1"/>
    </source>
</evidence>
<name>A0A9W9D6X6_9PLEO</name>
<feature type="compositionally biased region" description="Basic and acidic residues" evidence="1">
    <location>
        <begin position="225"/>
        <end position="245"/>
    </location>
</feature>
<dbReference type="AlphaFoldDB" id="A0A9W9D6X6"/>
<proteinExistence type="predicted"/>
<evidence type="ECO:0000256" key="1">
    <source>
        <dbReference type="SAM" id="MobiDB-lite"/>
    </source>
</evidence>
<dbReference type="Proteomes" id="UP001140510">
    <property type="component" value="Unassembled WGS sequence"/>
</dbReference>
<accession>A0A9W9D6X6</accession>
<protein>
    <submittedName>
        <fullName evidence="2">Uncharacterized protein</fullName>
    </submittedName>
</protein>
<feature type="region of interest" description="Disordered" evidence="1">
    <location>
        <begin position="220"/>
        <end position="245"/>
    </location>
</feature>
<keyword evidence="3" id="KW-1185">Reference proteome</keyword>
<evidence type="ECO:0000313" key="3">
    <source>
        <dbReference type="Proteomes" id="UP001140510"/>
    </source>
</evidence>
<dbReference type="EMBL" id="JAPEVA010000044">
    <property type="protein sequence ID" value="KAJ4404293.1"/>
    <property type="molecule type" value="Genomic_DNA"/>
</dbReference>
<organism evidence="2 3">
    <name type="scientific">Didymella pomorum</name>
    <dbReference type="NCBI Taxonomy" id="749634"/>
    <lineage>
        <taxon>Eukaryota</taxon>
        <taxon>Fungi</taxon>
        <taxon>Dikarya</taxon>
        <taxon>Ascomycota</taxon>
        <taxon>Pezizomycotina</taxon>
        <taxon>Dothideomycetes</taxon>
        <taxon>Pleosporomycetidae</taxon>
        <taxon>Pleosporales</taxon>
        <taxon>Pleosporineae</taxon>
        <taxon>Didymellaceae</taxon>
        <taxon>Didymella</taxon>
    </lineage>
</organism>
<feature type="compositionally biased region" description="Basic and acidic residues" evidence="1">
    <location>
        <begin position="170"/>
        <end position="183"/>
    </location>
</feature>
<feature type="compositionally biased region" description="Low complexity" evidence="1">
    <location>
        <begin position="153"/>
        <end position="165"/>
    </location>
</feature>